<dbReference type="AlphaFoldDB" id="A0A838AAL2"/>
<dbReference type="Pfam" id="PF11367">
    <property type="entry name" value="Tail_completion_gp17"/>
    <property type="match status" value="1"/>
</dbReference>
<dbReference type="EMBL" id="JACCKD010000004">
    <property type="protein sequence ID" value="MBA0126282.1"/>
    <property type="molecule type" value="Genomic_DNA"/>
</dbReference>
<comment type="caution">
    <text evidence="1">The sequence shown here is derived from an EMBL/GenBank/DDBJ whole genome shotgun (WGS) entry which is preliminary data.</text>
</comment>
<sequence length="140" mass="15615">MTASDPLDAVQAGLYTLLTGDTALMDLVTGVYDEVPEDAELDYVRIGDVQSSPDNTHGRHGRQLVHTIHTWSRARSSRPGNRIGERLVALLARNHAALDTHVAGHAVYLIAHESTQQLRDPEPSIRHRVDRFRIYTAQED</sequence>
<dbReference type="Proteomes" id="UP000582974">
    <property type="component" value="Unassembled WGS sequence"/>
</dbReference>
<gene>
    <name evidence="1" type="ORF">H0B56_12090</name>
</gene>
<evidence type="ECO:0000313" key="1">
    <source>
        <dbReference type="EMBL" id="MBA0126282.1"/>
    </source>
</evidence>
<keyword evidence="2" id="KW-1185">Reference proteome</keyword>
<proteinExistence type="predicted"/>
<evidence type="ECO:0000313" key="2">
    <source>
        <dbReference type="Proteomes" id="UP000582974"/>
    </source>
</evidence>
<dbReference type="RefSeq" id="WP_180893121.1">
    <property type="nucleotide sequence ID" value="NZ_JACCKD010000004.1"/>
</dbReference>
<reference evidence="1 2" key="1">
    <citation type="submission" date="2020-07" db="EMBL/GenBank/DDBJ databases">
        <title>Genome of Haloechinothrix sp.</title>
        <authorList>
            <person name="Tang S.-K."/>
            <person name="Yang L."/>
            <person name="Zhu W.-Y."/>
        </authorList>
    </citation>
    <scope>NUCLEOTIDE SEQUENCE [LARGE SCALE GENOMIC DNA]</scope>
    <source>
        <strain evidence="1 2">YIM 98757</strain>
    </source>
</reference>
<dbReference type="InterPro" id="IPR053745">
    <property type="entry name" value="Viral_Tail_Comp_sf"/>
</dbReference>
<dbReference type="Gene3D" id="3.30.2000.30">
    <property type="match status" value="1"/>
</dbReference>
<name>A0A838AAL2_9PSEU</name>
<accession>A0A838AAL2</accession>
<organism evidence="1 2">
    <name type="scientific">Haloechinothrix aidingensis</name>
    <dbReference type="NCBI Taxonomy" id="2752311"/>
    <lineage>
        <taxon>Bacteria</taxon>
        <taxon>Bacillati</taxon>
        <taxon>Actinomycetota</taxon>
        <taxon>Actinomycetes</taxon>
        <taxon>Pseudonocardiales</taxon>
        <taxon>Pseudonocardiaceae</taxon>
        <taxon>Haloechinothrix</taxon>
    </lineage>
</organism>
<protein>
    <submittedName>
        <fullName evidence="1">DUF3168 domain-containing protein</fullName>
    </submittedName>
</protein>
<dbReference type="InterPro" id="IPR021508">
    <property type="entry name" value="Gp17-like"/>
</dbReference>